<feature type="compositionally biased region" description="Basic residues" evidence="1">
    <location>
        <begin position="108"/>
        <end position="119"/>
    </location>
</feature>
<accession>A0ABY7D250</accession>
<evidence type="ECO:0000256" key="1">
    <source>
        <dbReference type="SAM" id="MobiDB-lite"/>
    </source>
</evidence>
<dbReference type="Proteomes" id="UP001164743">
    <property type="component" value="Chromosome 12A"/>
</dbReference>
<feature type="compositionally biased region" description="Low complexity" evidence="1">
    <location>
        <begin position="51"/>
        <end position="66"/>
    </location>
</feature>
<name>A0ABY7D250_9BASI</name>
<feature type="compositionally biased region" description="Low complexity" evidence="1">
    <location>
        <begin position="8"/>
        <end position="27"/>
    </location>
</feature>
<evidence type="ECO:0000313" key="2">
    <source>
        <dbReference type="EMBL" id="WAQ90080.1"/>
    </source>
</evidence>
<protein>
    <submittedName>
        <fullName evidence="2">Uncharacterized protein</fullName>
    </submittedName>
</protein>
<gene>
    <name evidence="2" type="ORF">PtA15_12A65</name>
</gene>
<reference evidence="2" key="1">
    <citation type="submission" date="2022-10" db="EMBL/GenBank/DDBJ databases">
        <title>Puccinia triticina Genome sequencing and assembly.</title>
        <authorList>
            <person name="Li C."/>
        </authorList>
    </citation>
    <scope>NUCLEOTIDE SEQUENCE</scope>
    <source>
        <strain evidence="2">Pt15</strain>
    </source>
</reference>
<proteinExistence type="predicted"/>
<keyword evidence="3" id="KW-1185">Reference proteome</keyword>
<sequence>MSIVSHQTPSRFPSSSTSAATTTTFPDFTRHNPVHRPPLLSIPQIQSTAISTSTHSPSQSPPTSASEYSPKLNKPLTPTREKRRKLRSTRTGSPVPDSPSLNASSLRPKNKHPCRKSRNQHQTEPRSDDEDYKPLLPLQRLHLKSSAPPLPPTIPQDFMIAPSQYSYAHTPTIEPSLDLLPTSHWVHKDTTQINSAQSIQHFVIS</sequence>
<organism evidence="2 3">
    <name type="scientific">Puccinia triticina</name>
    <dbReference type="NCBI Taxonomy" id="208348"/>
    <lineage>
        <taxon>Eukaryota</taxon>
        <taxon>Fungi</taxon>
        <taxon>Dikarya</taxon>
        <taxon>Basidiomycota</taxon>
        <taxon>Pucciniomycotina</taxon>
        <taxon>Pucciniomycetes</taxon>
        <taxon>Pucciniales</taxon>
        <taxon>Pucciniaceae</taxon>
        <taxon>Puccinia</taxon>
    </lineage>
</organism>
<dbReference type="RefSeq" id="XP_053025635.1">
    <property type="nucleotide sequence ID" value="XM_053162225.1"/>
</dbReference>
<dbReference type="EMBL" id="CP110432">
    <property type="protein sequence ID" value="WAQ90080.1"/>
    <property type="molecule type" value="Genomic_DNA"/>
</dbReference>
<feature type="region of interest" description="Disordered" evidence="1">
    <location>
        <begin position="1"/>
        <end position="132"/>
    </location>
</feature>
<evidence type="ECO:0000313" key="3">
    <source>
        <dbReference type="Proteomes" id="UP001164743"/>
    </source>
</evidence>
<dbReference type="GeneID" id="77803119"/>